<feature type="transmembrane region" description="Helical" evidence="5">
    <location>
        <begin position="7"/>
        <end position="24"/>
    </location>
</feature>
<evidence type="ECO:0000256" key="4">
    <source>
        <dbReference type="ARBA" id="ARBA00023136"/>
    </source>
</evidence>
<dbReference type="InterPro" id="IPR007016">
    <property type="entry name" value="O-antigen_ligase-rel_domated"/>
</dbReference>
<keyword evidence="2 5" id="KW-0812">Transmembrane</keyword>
<dbReference type="EMBL" id="JAGTAR010000031">
    <property type="protein sequence ID" value="MBR8537379.1"/>
    <property type="molecule type" value="Genomic_DNA"/>
</dbReference>
<keyword evidence="4 5" id="KW-0472">Membrane</keyword>
<comment type="subcellular location">
    <subcellularLocation>
        <location evidence="1">Membrane</location>
        <topology evidence="1">Multi-pass membrane protein</topology>
    </subcellularLocation>
</comment>
<keyword evidence="3 5" id="KW-1133">Transmembrane helix</keyword>
<evidence type="ECO:0000313" key="8">
    <source>
        <dbReference type="Proteomes" id="UP000679220"/>
    </source>
</evidence>
<name>A0A941F8A0_9BACT</name>
<dbReference type="Pfam" id="PF04932">
    <property type="entry name" value="Wzy_C"/>
    <property type="match status" value="1"/>
</dbReference>
<protein>
    <submittedName>
        <fullName evidence="7">O-antigen ligase family protein</fullName>
    </submittedName>
</protein>
<gene>
    <name evidence="7" type="ORF">KDU71_17560</name>
</gene>
<evidence type="ECO:0000256" key="5">
    <source>
        <dbReference type="SAM" id="Phobius"/>
    </source>
</evidence>
<evidence type="ECO:0000256" key="3">
    <source>
        <dbReference type="ARBA" id="ARBA00022989"/>
    </source>
</evidence>
<feature type="transmembrane region" description="Helical" evidence="5">
    <location>
        <begin position="71"/>
        <end position="92"/>
    </location>
</feature>
<dbReference type="RefSeq" id="WP_212192403.1">
    <property type="nucleotide sequence ID" value="NZ_JAGTAR010000031.1"/>
</dbReference>
<dbReference type="AlphaFoldDB" id="A0A941F8A0"/>
<dbReference type="GO" id="GO:0016020">
    <property type="term" value="C:membrane"/>
    <property type="evidence" value="ECO:0007669"/>
    <property type="project" value="UniProtKB-SubCell"/>
</dbReference>
<evidence type="ECO:0000256" key="2">
    <source>
        <dbReference type="ARBA" id="ARBA00022692"/>
    </source>
</evidence>
<feature type="transmembrane region" description="Helical" evidence="5">
    <location>
        <begin position="188"/>
        <end position="216"/>
    </location>
</feature>
<organism evidence="7 8">
    <name type="scientific">Carboxylicivirga sediminis</name>
    <dbReference type="NCBI Taxonomy" id="2006564"/>
    <lineage>
        <taxon>Bacteria</taxon>
        <taxon>Pseudomonadati</taxon>
        <taxon>Bacteroidota</taxon>
        <taxon>Bacteroidia</taxon>
        <taxon>Marinilabiliales</taxon>
        <taxon>Marinilabiliaceae</taxon>
        <taxon>Carboxylicivirga</taxon>
    </lineage>
</organism>
<sequence length="226" mass="26428">MDGFTNIEGNISFVFGFIALYYFFKREKLLFLLSLIGILLTLKRIVLLSLFVVIICYLLPKGLKKIVLNKYLIISLNALVVLFSIFLAQGYWDEMIWNYFGISPEFLTMGRTRIYDTVLRVIDFNDLKIWMLGTGQGNTTNILFASGTEDLLHNDILKLFLEHGIIIWGLFMFFLYKFSKGLQVYVTLFYNILLLTDNILIYPICYFLYLLIYLSFSENDKIKGLR</sequence>
<accession>A0A941F8A0</accession>
<keyword evidence="7" id="KW-0436">Ligase</keyword>
<feature type="domain" description="O-antigen ligase-related" evidence="6">
    <location>
        <begin position="29"/>
        <end position="171"/>
    </location>
</feature>
<comment type="caution">
    <text evidence="7">The sequence shown here is derived from an EMBL/GenBank/DDBJ whole genome shotgun (WGS) entry which is preliminary data.</text>
</comment>
<dbReference type="Proteomes" id="UP000679220">
    <property type="component" value="Unassembled WGS sequence"/>
</dbReference>
<evidence type="ECO:0000256" key="1">
    <source>
        <dbReference type="ARBA" id="ARBA00004141"/>
    </source>
</evidence>
<reference evidence="7" key="1">
    <citation type="journal article" date="2018" name="Int. J. Syst. Evol. Microbiol.">
        <title>Carboxylicivirga sediminis sp. nov., isolated from coastal sediment.</title>
        <authorList>
            <person name="Wang F.Q."/>
            <person name="Ren L.H."/>
            <person name="Zou R.J."/>
            <person name="Sun Y.Z."/>
            <person name="Liu X.J."/>
            <person name="Jiang F."/>
            <person name="Liu L.J."/>
        </authorList>
    </citation>
    <scope>NUCLEOTIDE SEQUENCE</scope>
    <source>
        <strain evidence="7">JR1</strain>
    </source>
</reference>
<proteinExistence type="predicted"/>
<feature type="transmembrane region" description="Helical" evidence="5">
    <location>
        <begin position="30"/>
        <end position="59"/>
    </location>
</feature>
<keyword evidence="8" id="KW-1185">Reference proteome</keyword>
<evidence type="ECO:0000313" key="7">
    <source>
        <dbReference type="EMBL" id="MBR8537379.1"/>
    </source>
</evidence>
<evidence type="ECO:0000259" key="6">
    <source>
        <dbReference type="Pfam" id="PF04932"/>
    </source>
</evidence>
<dbReference type="GO" id="GO:0016874">
    <property type="term" value="F:ligase activity"/>
    <property type="evidence" value="ECO:0007669"/>
    <property type="project" value="UniProtKB-KW"/>
</dbReference>
<reference evidence="7" key="2">
    <citation type="submission" date="2021-04" db="EMBL/GenBank/DDBJ databases">
        <authorList>
            <person name="Zhang T."/>
            <person name="Zhang Y."/>
            <person name="Lu D."/>
            <person name="Zuo D."/>
            <person name="Du Z."/>
        </authorList>
    </citation>
    <scope>NUCLEOTIDE SEQUENCE</scope>
    <source>
        <strain evidence="7">JR1</strain>
    </source>
</reference>
<feature type="transmembrane region" description="Helical" evidence="5">
    <location>
        <begin position="156"/>
        <end position="176"/>
    </location>
</feature>